<evidence type="ECO:0000259" key="2">
    <source>
        <dbReference type="Pfam" id="PF01408"/>
    </source>
</evidence>
<dbReference type="Gene3D" id="3.30.360.10">
    <property type="entry name" value="Dihydrodipicolinate Reductase, domain 2"/>
    <property type="match status" value="1"/>
</dbReference>
<dbReference type="InterPro" id="IPR036291">
    <property type="entry name" value="NAD(P)-bd_dom_sf"/>
</dbReference>
<reference evidence="4 5" key="1">
    <citation type="submission" date="2019-02" db="EMBL/GenBank/DDBJ databases">
        <title>Deep-cultivation of Planctomycetes and their phenomic and genomic characterization uncovers novel biology.</title>
        <authorList>
            <person name="Wiegand S."/>
            <person name="Jogler M."/>
            <person name="Boedeker C."/>
            <person name="Pinto D."/>
            <person name="Vollmers J."/>
            <person name="Rivas-Marin E."/>
            <person name="Kohn T."/>
            <person name="Peeters S.H."/>
            <person name="Heuer A."/>
            <person name="Rast P."/>
            <person name="Oberbeckmann S."/>
            <person name="Bunk B."/>
            <person name="Jeske O."/>
            <person name="Meyerdierks A."/>
            <person name="Storesund J.E."/>
            <person name="Kallscheuer N."/>
            <person name="Luecker S."/>
            <person name="Lage O.M."/>
            <person name="Pohl T."/>
            <person name="Merkel B.J."/>
            <person name="Hornburger P."/>
            <person name="Mueller R.-W."/>
            <person name="Bruemmer F."/>
            <person name="Labrenz M."/>
            <person name="Spormann A.M."/>
            <person name="Op den Camp H."/>
            <person name="Overmann J."/>
            <person name="Amann R."/>
            <person name="Jetten M.S.M."/>
            <person name="Mascher T."/>
            <person name="Medema M.H."/>
            <person name="Devos D.P."/>
            <person name="Kaster A.-K."/>
            <person name="Ovreas L."/>
            <person name="Rohde M."/>
            <person name="Galperin M.Y."/>
            <person name="Jogler C."/>
        </authorList>
    </citation>
    <scope>NUCLEOTIDE SEQUENCE [LARGE SCALE GENOMIC DNA]</scope>
    <source>
        <strain evidence="4 5">ETA_A8</strain>
    </source>
</reference>
<evidence type="ECO:0000313" key="4">
    <source>
        <dbReference type="EMBL" id="QDU25561.1"/>
    </source>
</evidence>
<dbReference type="Proteomes" id="UP000315017">
    <property type="component" value="Chromosome"/>
</dbReference>
<sequence length="352" mass="38672">MPRLAFVGVDHPHGAHWRQMLQNVAAAAPLVALLPAFDGGTTSLEERYAGLPRFSSVGDLLRWNEFDAAVVCLPNCDGPEVIAELIRAGKHVLAEKPVGMTAANTQCVAQALEQHPQVAFQNGYMWRYDEAAERLQAMVRDERFGKLISIEMTFATSDIARRGPEHYLFDPAVSGGGFFSWLACHQLDLLLYITGQAVVGVTARTGVFSEQASAVEDGGVAILDLEGGGLATFIGGYWIPRWAGESHWRIRGSQRWVEWDPTRAGTGGVLDIHGPKPQWHAMEDSFTLPVDTVPGYGGRRCLALVQDWLDAMQNPGQRCRNTAQSTLQTLQLIDTIYQSSREGRRIECRIGG</sequence>
<dbReference type="AlphaFoldDB" id="A0A517Y5P9"/>
<dbReference type="InterPro" id="IPR055170">
    <property type="entry name" value="GFO_IDH_MocA-like_dom"/>
</dbReference>
<evidence type="ECO:0000259" key="3">
    <source>
        <dbReference type="Pfam" id="PF22725"/>
    </source>
</evidence>
<keyword evidence="5" id="KW-1185">Reference proteome</keyword>
<feature type="domain" description="GFO/IDH/MocA-like oxidoreductase" evidence="3">
    <location>
        <begin position="134"/>
        <end position="256"/>
    </location>
</feature>
<dbReference type="SUPFAM" id="SSF51735">
    <property type="entry name" value="NAD(P)-binding Rossmann-fold domains"/>
    <property type="match status" value="1"/>
</dbReference>
<name>A0A517Y5P9_9BACT</name>
<proteinExistence type="predicted"/>
<protein>
    <submittedName>
        <fullName evidence="4">Glucose--fructose oxidoreductase</fullName>
        <ecNumber evidence="4">1.1.99.28</ecNumber>
    </submittedName>
</protein>
<dbReference type="SUPFAM" id="SSF55347">
    <property type="entry name" value="Glyceraldehyde-3-phosphate dehydrogenase-like, C-terminal domain"/>
    <property type="match status" value="1"/>
</dbReference>
<dbReference type="InterPro" id="IPR000683">
    <property type="entry name" value="Gfo/Idh/MocA-like_OxRdtase_N"/>
</dbReference>
<dbReference type="Pfam" id="PF22725">
    <property type="entry name" value="GFO_IDH_MocA_C3"/>
    <property type="match status" value="1"/>
</dbReference>
<dbReference type="OrthoDB" id="213412at2"/>
<keyword evidence="1 4" id="KW-0560">Oxidoreductase</keyword>
<dbReference type="PANTHER" id="PTHR43818">
    <property type="entry name" value="BCDNA.GH03377"/>
    <property type="match status" value="1"/>
</dbReference>
<evidence type="ECO:0000256" key="1">
    <source>
        <dbReference type="ARBA" id="ARBA00023002"/>
    </source>
</evidence>
<dbReference type="GO" id="GO:0000166">
    <property type="term" value="F:nucleotide binding"/>
    <property type="evidence" value="ECO:0007669"/>
    <property type="project" value="InterPro"/>
</dbReference>
<dbReference type="RefSeq" id="WP_145084701.1">
    <property type="nucleotide sequence ID" value="NZ_CP036274.1"/>
</dbReference>
<dbReference type="InterPro" id="IPR050463">
    <property type="entry name" value="Gfo/Idh/MocA_oxidrdct_glycsds"/>
</dbReference>
<dbReference type="KEGG" id="aagg:ETAA8_06300"/>
<dbReference type="GO" id="GO:0047061">
    <property type="term" value="F:glucose-fructose oxidoreductase activity"/>
    <property type="evidence" value="ECO:0007669"/>
    <property type="project" value="UniProtKB-EC"/>
</dbReference>
<gene>
    <name evidence="4" type="primary">gfo_2</name>
    <name evidence="4" type="ORF">ETAA8_06300</name>
</gene>
<dbReference type="Gene3D" id="3.40.50.720">
    <property type="entry name" value="NAD(P)-binding Rossmann-like Domain"/>
    <property type="match status" value="1"/>
</dbReference>
<organism evidence="4 5">
    <name type="scientific">Anatilimnocola aggregata</name>
    <dbReference type="NCBI Taxonomy" id="2528021"/>
    <lineage>
        <taxon>Bacteria</taxon>
        <taxon>Pseudomonadati</taxon>
        <taxon>Planctomycetota</taxon>
        <taxon>Planctomycetia</taxon>
        <taxon>Pirellulales</taxon>
        <taxon>Pirellulaceae</taxon>
        <taxon>Anatilimnocola</taxon>
    </lineage>
</organism>
<feature type="domain" description="Gfo/Idh/MocA-like oxidoreductase N-terminal" evidence="2">
    <location>
        <begin position="27"/>
        <end position="118"/>
    </location>
</feature>
<evidence type="ECO:0000313" key="5">
    <source>
        <dbReference type="Proteomes" id="UP000315017"/>
    </source>
</evidence>
<dbReference type="Pfam" id="PF01408">
    <property type="entry name" value="GFO_IDH_MocA"/>
    <property type="match status" value="1"/>
</dbReference>
<accession>A0A517Y5P9</accession>
<dbReference type="EMBL" id="CP036274">
    <property type="protein sequence ID" value="QDU25561.1"/>
    <property type="molecule type" value="Genomic_DNA"/>
</dbReference>
<dbReference type="PANTHER" id="PTHR43818:SF11">
    <property type="entry name" value="BCDNA.GH03377"/>
    <property type="match status" value="1"/>
</dbReference>
<dbReference type="EC" id="1.1.99.28" evidence="4"/>